<dbReference type="EMBL" id="MCOG01000115">
    <property type="protein sequence ID" value="ORY43922.1"/>
    <property type="molecule type" value="Genomic_DNA"/>
</dbReference>
<keyword evidence="3" id="KW-1185">Reference proteome</keyword>
<keyword evidence="1" id="KW-0812">Transmembrane</keyword>
<dbReference type="AlphaFoldDB" id="A0A1Y2CA58"/>
<keyword evidence="1" id="KW-1133">Transmembrane helix</keyword>
<feature type="transmembrane region" description="Helical" evidence="1">
    <location>
        <begin position="78"/>
        <end position="111"/>
    </location>
</feature>
<dbReference type="Proteomes" id="UP000193920">
    <property type="component" value="Unassembled WGS sequence"/>
</dbReference>
<reference evidence="2 3" key="1">
    <citation type="submission" date="2016-08" db="EMBL/GenBank/DDBJ databases">
        <title>A Parts List for Fungal Cellulosomes Revealed by Comparative Genomics.</title>
        <authorList>
            <consortium name="DOE Joint Genome Institute"/>
            <person name="Haitjema C.H."/>
            <person name="Gilmore S.P."/>
            <person name="Henske J.K."/>
            <person name="Solomon K.V."/>
            <person name="De Groot R."/>
            <person name="Kuo A."/>
            <person name="Mondo S.J."/>
            <person name="Salamov A.A."/>
            <person name="Labutti K."/>
            <person name="Zhao Z."/>
            <person name="Chiniquy J."/>
            <person name="Barry K."/>
            <person name="Brewer H.M."/>
            <person name="Purvine S.O."/>
            <person name="Wright A.T."/>
            <person name="Boxma B."/>
            <person name="Van Alen T."/>
            <person name="Hackstein J.H."/>
            <person name="Baker S.E."/>
            <person name="Grigoriev I.V."/>
            <person name="O'Malley M.A."/>
        </authorList>
    </citation>
    <scope>NUCLEOTIDE SEQUENCE [LARGE SCALE GENOMIC DNA]</scope>
    <source>
        <strain evidence="2 3">G1</strain>
    </source>
</reference>
<evidence type="ECO:0000256" key="1">
    <source>
        <dbReference type="SAM" id="Phobius"/>
    </source>
</evidence>
<proteinExistence type="predicted"/>
<sequence length="221" mass="24981">MASTATEAPATHNFRDVALERFNQVKSTTLEYYETSKNYVKENPLLSIALAGTAFIASLPLFFVVSTFLFILLAVSSVFFVVFSILATIAGIVLFVPVTITLGTVVFYYTLYYLVYNTYSKVAVTLSEDSEATFSIKLVVDAFIKTIKEFGEHLREYYNKIISFVVEKFDALKIQELTKNVNFEGIKTKKDEVIQKIRSLRANKAETQKATVPEELVKKEE</sequence>
<feature type="transmembrane region" description="Helical" evidence="1">
    <location>
        <begin position="45"/>
        <end position="72"/>
    </location>
</feature>
<comment type="caution">
    <text evidence="2">The sequence shown here is derived from an EMBL/GenBank/DDBJ whole genome shotgun (WGS) entry which is preliminary data.</text>
</comment>
<evidence type="ECO:0000313" key="3">
    <source>
        <dbReference type="Proteomes" id="UP000193920"/>
    </source>
</evidence>
<gene>
    <name evidence="2" type="ORF">LY90DRAFT_703691</name>
</gene>
<keyword evidence="1" id="KW-0472">Membrane</keyword>
<dbReference type="Pfam" id="PF16015">
    <property type="entry name" value="Promethin"/>
    <property type="match status" value="1"/>
</dbReference>
<dbReference type="OrthoDB" id="2147105at2759"/>
<organism evidence="2 3">
    <name type="scientific">Neocallimastix californiae</name>
    <dbReference type="NCBI Taxonomy" id="1754190"/>
    <lineage>
        <taxon>Eukaryota</taxon>
        <taxon>Fungi</taxon>
        <taxon>Fungi incertae sedis</taxon>
        <taxon>Chytridiomycota</taxon>
        <taxon>Chytridiomycota incertae sedis</taxon>
        <taxon>Neocallimastigomycetes</taxon>
        <taxon>Neocallimastigales</taxon>
        <taxon>Neocallimastigaceae</taxon>
        <taxon>Neocallimastix</taxon>
    </lineage>
</organism>
<protein>
    <submittedName>
        <fullName evidence="2">Uncharacterized protein</fullName>
    </submittedName>
</protein>
<accession>A0A1Y2CA58</accession>
<evidence type="ECO:0000313" key="2">
    <source>
        <dbReference type="EMBL" id="ORY43922.1"/>
    </source>
</evidence>
<name>A0A1Y2CA58_9FUNG</name>